<keyword evidence="1" id="KW-1133">Transmembrane helix</keyword>
<sequence>MHVSDFLSRLDLSWFLQLLFTLILLGIGFIHLLKNTASKYFEVDANFDSASPDRMPVPEEHQSSFAIDTMQSVCLDEFGGEKAVSPSSQETTLIQHIFGGHLQSQNDRS</sequence>
<dbReference type="EMBL" id="JBAMMX010000027">
    <property type="protein sequence ID" value="KAK6912454.1"/>
    <property type="molecule type" value="Genomic_DNA"/>
</dbReference>
<evidence type="ECO:0000256" key="1">
    <source>
        <dbReference type="SAM" id="Phobius"/>
    </source>
</evidence>
<dbReference type="Proteomes" id="UP001370490">
    <property type="component" value="Unassembled WGS sequence"/>
</dbReference>
<name>A0AAN8UGR0_9MAGN</name>
<keyword evidence="3" id="KW-1185">Reference proteome</keyword>
<reference evidence="2 3" key="1">
    <citation type="submission" date="2023-12" db="EMBL/GenBank/DDBJ databases">
        <title>A high-quality genome assembly for Dillenia turbinata (Dilleniales).</title>
        <authorList>
            <person name="Chanderbali A."/>
        </authorList>
    </citation>
    <scope>NUCLEOTIDE SEQUENCE [LARGE SCALE GENOMIC DNA]</scope>
    <source>
        <strain evidence="2">LSX21</strain>
        <tissue evidence="2">Leaf</tissue>
    </source>
</reference>
<proteinExistence type="predicted"/>
<comment type="caution">
    <text evidence="2">The sequence shown here is derived from an EMBL/GenBank/DDBJ whole genome shotgun (WGS) entry which is preliminary data.</text>
</comment>
<keyword evidence="1" id="KW-0472">Membrane</keyword>
<evidence type="ECO:0000313" key="2">
    <source>
        <dbReference type="EMBL" id="KAK6912454.1"/>
    </source>
</evidence>
<protein>
    <submittedName>
        <fullName evidence="2">Uncharacterized protein</fullName>
    </submittedName>
</protein>
<evidence type="ECO:0000313" key="3">
    <source>
        <dbReference type="Proteomes" id="UP001370490"/>
    </source>
</evidence>
<keyword evidence="1" id="KW-0812">Transmembrane</keyword>
<gene>
    <name evidence="2" type="ORF">RJ641_022055</name>
</gene>
<dbReference type="AlphaFoldDB" id="A0AAN8UGR0"/>
<accession>A0AAN8UGR0</accession>
<feature type="transmembrane region" description="Helical" evidence="1">
    <location>
        <begin position="12"/>
        <end position="33"/>
    </location>
</feature>
<organism evidence="2 3">
    <name type="scientific">Dillenia turbinata</name>
    <dbReference type="NCBI Taxonomy" id="194707"/>
    <lineage>
        <taxon>Eukaryota</taxon>
        <taxon>Viridiplantae</taxon>
        <taxon>Streptophyta</taxon>
        <taxon>Embryophyta</taxon>
        <taxon>Tracheophyta</taxon>
        <taxon>Spermatophyta</taxon>
        <taxon>Magnoliopsida</taxon>
        <taxon>eudicotyledons</taxon>
        <taxon>Gunneridae</taxon>
        <taxon>Pentapetalae</taxon>
        <taxon>Dilleniales</taxon>
        <taxon>Dilleniaceae</taxon>
        <taxon>Dillenia</taxon>
    </lineage>
</organism>